<comment type="caution">
    <text evidence="1">The sequence shown here is derived from an EMBL/GenBank/DDBJ whole genome shotgun (WGS) entry which is preliminary data.</text>
</comment>
<protein>
    <submittedName>
        <fullName evidence="1">Uncharacterized protein</fullName>
    </submittedName>
</protein>
<dbReference type="EMBL" id="MU155214">
    <property type="protein sequence ID" value="KAF9479361.1"/>
    <property type="molecule type" value="Genomic_DNA"/>
</dbReference>
<evidence type="ECO:0000313" key="2">
    <source>
        <dbReference type="Proteomes" id="UP000807469"/>
    </source>
</evidence>
<gene>
    <name evidence="1" type="ORF">BDN70DRAFT_695079</name>
</gene>
<keyword evidence="2" id="KW-1185">Reference proteome</keyword>
<reference evidence="1" key="1">
    <citation type="submission" date="2020-11" db="EMBL/GenBank/DDBJ databases">
        <authorList>
            <consortium name="DOE Joint Genome Institute"/>
            <person name="Ahrendt S."/>
            <person name="Riley R."/>
            <person name="Andreopoulos W."/>
            <person name="Labutti K."/>
            <person name="Pangilinan J."/>
            <person name="Ruiz-Duenas F.J."/>
            <person name="Barrasa J.M."/>
            <person name="Sanchez-Garcia M."/>
            <person name="Camarero S."/>
            <person name="Miyauchi S."/>
            <person name="Serrano A."/>
            <person name="Linde D."/>
            <person name="Babiker R."/>
            <person name="Drula E."/>
            <person name="Ayuso-Fernandez I."/>
            <person name="Pacheco R."/>
            <person name="Padilla G."/>
            <person name="Ferreira P."/>
            <person name="Barriuso J."/>
            <person name="Kellner H."/>
            <person name="Castanera R."/>
            <person name="Alfaro M."/>
            <person name="Ramirez L."/>
            <person name="Pisabarro A.G."/>
            <person name="Kuo A."/>
            <person name="Tritt A."/>
            <person name="Lipzen A."/>
            <person name="He G."/>
            <person name="Yan M."/>
            <person name="Ng V."/>
            <person name="Cullen D."/>
            <person name="Martin F."/>
            <person name="Rosso M.-N."/>
            <person name="Henrissat B."/>
            <person name="Hibbett D."/>
            <person name="Martinez A.T."/>
            <person name="Grigoriev I.V."/>
        </authorList>
    </citation>
    <scope>NUCLEOTIDE SEQUENCE</scope>
    <source>
        <strain evidence="1">CIRM-BRFM 674</strain>
    </source>
</reference>
<evidence type="ECO:0000313" key="1">
    <source>
        <dbReference type="EMBL" id="KAF9479361.1"/>
    </source>
</evidence>
<sequence>MRDRLFGRDIEFNDSNFFLPYFAGRNRLQTLHYQRRCIVLLSLYLHLFTKTYFGNIVKVTFTRKLIWSPRLFQYEHLTINKISVERRKQNIIHIPGLFLTLSQTHRKTSSTK</sequence>
<dbReference type="AlphaFoldDB" id="A0A9P6CTG7"/>
<name>A0A9P6CTG7_9AGAR</name>
<organism evidence="1 2">
    <name type="scientific">Pholiota conissans</name>
    <dbReference type="NCBI Taxonomy" id="109636"/>
    <lineage>
        <taxon>Eukaryota</taxon>
        <taxon>Fungi</taxon>
        <taxon>Dikarya</taxon>
        <taxon>Basidiomycota</taxon>
        <taxon>Agaricomycotina</taxon>
        <taxon>Agaricomycetes</taxon>
        <taxon>Agaricomycetidae</taxon>
        <taxon>Agaricales</taxon>
        <taxon>Agaricineae</taxon>
        <taxon>Strophariaceae</taxon>
        <taxon>Pholiota</taxon>
    </lineage>
</organism>
<proteinExistence type="predicted"/>
<accession>A0A9P6CTG7</accession>
<dbReference type="Proteomes" id="UP000807469">
    <property type="component" value="Unassembled WGS sequence"/>
</dbReference>